<dbReference type="GO" id="GO:0050482">
    <property type="term" value="P:arachidonate secretion"/>
    <property type="evidence" value="ECO:0007669"/>
    <property type="project" value="InterPro"/>
</dbReference>
<dbReference type="Proteomes" id="UP000799772">
    <property type="component" value="Unassembled WGS sequence"/>
</dbReference>
<proteinExistence type="predicted"/>
<dbReference type="GO" id="GO:0004623">
    <property type="term" value="F:phospholipase A2 activity"/>
    <property type="evidence" value="ECO:0007669"/>
    <property type="project" value="InterPro"/>
</dbReference>
<reference evidence="2" key="1">
    <citation type="journal article" date="2020" name="Stud. Mycol.">
        <title>101 Dothideomycetes genomes: a test case for predicting lifestyles and emergence of pathogens.</title>
        <authorList>
            <person name="Haridas S."/>
            <person name="Albert R."/>
            <person name="Binder M."/>
            <person name="Bloem J."/>
            <person name="Labutti K."/>
            <person name="Salamov A."/>
            <person name="Andreopoulos B."/>
            <person name="Baker S."/>
            <person name="Barry K."/>
            <person name="Bills G."/>
            <person name="Bluhm B."/>
            <person name="Cannon C."/>
            <person name="Castanera R."/>
            <person name="Culley D."/>
            <person name="Daum C."/>
            <person name="Ezra D."/>
            <person name="Gonzalez J."/>
            <person name="Henrissat B."/>
            <person name="Kuo A."/>
            <person name="Liang C."/>
            <person name="Lipzen A."/>
            <person name="Lutzoni F."/>
            <person name="Magnuson J."/>
            <person name="Mondo S."/>
            <person name="Nolan M."/>
            <person name="Ohm R."/>
            <person name="Pangilinan J."/>
            <person name="Park H.-J."/>
            <person name="Ramirez L."/>
            <person name="Alfaro M."/>
            <person name="Sun H."/>
            <person name="Tritt A."/>
            <person name="Yoshinaga Y."/>
            <person name="Zwiers L.-H."/>
            <person name="Turgeon B."/>
            <person name="Goodwin S."/>
            <person name="Spatafora J."/>
            <person name="Crous P."/>
            <person name="Grigoriev I."/>
        </authorList>
    </citation>
    <scope>NUCLEOTIDE SEQUENCE</scope>
    <source>
        <strain evidence="2">CBS 133067</strain>
    </source>
</reference>
<keyword evidence="1" id="KW-0732">Signal</keyword>
<dbReference type="SUPFAM" id="SSF48619">
    <property type="entry name" value="Phospholipase A2, PLA2"/>
    <property type="match status" value="1"/>
</dbReference>
<dbReference type="AlphaFoldDB" id="A0A9P4M108"/>
<evidence type="ECO:0000313" key="3">
    <source>
        <dbReference type="Proteomes" id="UP000799772"/>
    </source>
</evidence>
<dbReference type="OrthoDB" id="5120271at2759"/>
<feature type="chain" id="PRO_5040186165" description="Secretory phospholipase A2" evidence="1">
    <location>
        <begin position="17"/>
        <end position="140"/>
    </location>
</feature>
<dbReference type="InterPro" id="IPR015141">
    <property type="entry name" value="PLipase_A2_prok/fun"/>
</dbReference>
<accession>A0A9P4M108</accession>
<feature type="signal peptide" evidence="1">
    <location>
        <begin position="1"/>
        <end position="16"/>
    </location>
</feature>
<evidence type="ECO:0008006" key="4">
    <source>
        <dbReference type="Google" id="ProtNLM"/>
    </source>
</evidence>
<sequence length="140" mass="15803">MKFHLPILALISTAFALPNLEIRQCSTALADDYIFTLTLDEFEAKRAATDPPCFDWSSDNCSDSPDNPLGFPFSPACQRHDFGYRNYKAEGRFTEDNRKRIDDNFKSDLDGICSQYSGLEKDTCDGLADVYYEAVREFGG</sequence>
<evidence type="ECO:0000313" key="2">
    <source>
        <dbReference type="EMBL" id="KAF2092890.1"/>
    </source>
</evidence>
<dbReference type="InterPro" id="IPR036444">
    <property type="entry name" value="PLipase_A2_dom_sf"/>
</dbReference>
<dbReference type="GO" id="GO:0006644">
    <property type="term" value="P:phospholipid metabolic process"/>
    <property type="evidence" value="ECO:0007669"/>
    <property type="project" value="InterPro"/>
</dbReference>
<dbReference type="EMBL" id="ML978141">
    <property type="protein sequence ID" value="KAF2092890.1"/>
    <property type="molecule type" value="Genomic_DNA"/>
</dbReference>
<keyword evidence="3" id="KW-1185">Reference proteome</keyword>
<name>A0A9P4M108_9PEZI</name>
<organism evidence="2 3">
    <name type="scientific">Rhizodiscina lignyota</name>
    <dbReference type="NCBI Taxonomy" id="1504668"/>
    <lineage>
        <taxon>Eukaryota</taxon>
        <taxon>Fungi</taxon>
        <taxon>Dikarya</taxon>
        <taxon>Ascomycota</taxon>
        <taxon>Pezizomycotina</taxon>
        <taxon>Dothideomycetes</taxon>
        <taxon>Pleosporomycetidae</taxon>
        <taxon>Aulographales</taxon>
        <taxon>Rhizodiscinaceae</taxon>
        <taxon>Rhizodiscina</taxon>
    </lineage>
</organism>
<dbReference type="Pfam" id="PF09056">
    <property type="entry name" value="Phospholip_A2_3"/>
    <property type="match status" value="1"/>
</dbReference>
<protein>
    <recommendedName>
        <fullName evidence="4">Secretory phospholipase A2</fullName>
    </recommendedName>
</protein>
<dbReference type="Gene3D" id="1.20.90.10">
    <property type="entry name" value="Phospholipase A2 domain"/>
    <property type="match status" value="1"/>
</dbReference>
<comment type="caution">
    <text evidence="2">The sequence shown here is derived from an EMBL/GenBank/DDBJ whole genome shotgun (WGS) entry which is preliminary data.</text>
</comment>
<gene>
    <name evidence="2" type="ORF">NA57DRAFT_61994</name>
</gene>
<evidence type="ECO:0000256" key="1">
    <source>
        <dbReference type="SAM" id="SignalP"/>
    </source>
</evidence>